<evidence type="ECO:0000313" key="2">
    <source>
        <dbReference type="Proteomes" id="UP000267289"/>
    </source>
</evidence>
<keyword evidence="2" id="KW-1185">Reference proteome</keyword>
<evidence type="ECO:0000313" key="1">
    <source>
        <dbReference type="EMBL" id="VBA36365.1"/>
    </source>
</evidence>
<organism evidence="1 2">
    <name type="scientific">Mycobacterium innocens</name>
    <dbReference type="NCBI Taxonomy" id="2341083"/>
    <lineage>
        <taxon>Bacteria</taxon>
        <taxon>Bacillati</taxon>
        <taxon>Actinomycetota</taxon>
        <taxon>Actinomycetes</taxon>
        <taxon>Mycobacteriales</taxon>
        <taxon>Mycobacteriaceae</taxon>
        <taxon>Mycobacterium</taxon>
    </lineage>
</organism>
<name>A0A498PW04_9MYCO</name>
<dbReference type="EMBL" id="UPHQ01000045">
    <property type="protein sequence ID" value="VBA36365.1"/>
    <property type="molecule type" value="Genomic_DNA"/>
</dbReference>
<dbReference type="AlphaFoldDB" id="A0A498PW04"/>
<proteinExistence type="predicted"/>
<accession>A0A498PW04</accession>
<gene>
    <name evidence="1" type="ORF">LAUMK13_01088</name>
</gene>
<reference evidence="1 2" key="1">
    <citation type="submission" date="2018-09" db="EMBL/GenBank/DDBJ databases">
        <authorList>
            <person name="Tagini F."/>
        </authorList>
    </citation>
    <scope>NUCLEOTIDE SEQUENCE [LARGE SCALE GENOMIC DNA]</scope>
    <source>
        <strain evidence="1 2">MK13</strain>
    </source>
</reference>
<dbReference type="Proteomes" id="UP000267289">
    <property type="component" value="Unassembled WGS sequence"/>
</dbReference>
<sequence length="57" mass="6195">MVPDLSLRKITWMGVGGRLASELRALIAGSSHRVMVPLKIFAVVGPSRFSLLTPLTF</sequence>
<protein>
    <submittedName>
        <fullName evidence="1">Uncharacterized protein</fullName>
    </submittedName>
</protein>